<evidence type="ECO:0000313" key="1">
    <source>
        <dbReference type="EMBL" id="GAA3916205.1"/>
    </source>
</evidence>
<reference evidence="2" key="1">
    <citation type="journal article" date="2019" name="Int. J. Syst. Evol. Microbiol.">
        <title>The Global Catalogue of Microorganisms (GCM) 10K type strain sequencing project: providing services to taxonomists for standard genome sequencing and annotation.</title>
        <authorList>
            <consortium name="The Broad Institute Genomics Platform"/>
            <consortium name="The Broad Institute Genome Sequencing Center for Infectious Disease"/>
            <person name="Wu L."/>
            <person name="Ma J."/>
        </authorList>
    </citation>
    <scope>NUCLEOTIDE SEQUENCE [LARGE SCALE GENOMIC DNA]</scope>
    <source>
        <strain evidence="2">JCM 17551</strain>
    </source>
</reference>
<proteinExistence type="predicted"/>
<accession>A0ABP7M7L4</accession>
<comment type="caution">
    <text evidence="1">The sequence shown here is derived from an EMBL/GenBank/DDBJ whole genome shotgun (WGS) entry which is preliminary data.</text>
</comment>
<sequence>MLGGGIYRIKQNKIMLWLSSEKIPYPNGLSWHDGKLYVASWGKGMNADFTTQTLGGIYHIDEENPEAGLTETVSALGNLDGIAWIDDRLYVSDWITGVLYKIDHGVREPVLTLAPGLADIGSEGRLLFTPMMHQGEVTAWRL</sequence>
<dbReference type="EMBL" id="BAABBN010000004">
    <property type="protein sequence ID" value="GAA3916205.1"/>
    <property type="molecule type" value="Genomic_DNA"/>
</dbReference>
<dbReference type="SUPFAM" id="SSF63829">
    <property type="entry name" value="Calcium-dependent phosphotriesterase"/>
    <property type="match status" value="1"/>
</dbReference>
<name>A0ABP7M7L4_9GAMM</name>
<dbReference type="Proteomes" id="UP001501565">
    <property type="component" value="Unassembled WGS sequence"/>
</dbReference>
<gene>
    <name evidence="1" type="ORF">GCM10022277_08630</name>
</gene>
<keyword evidence="2" id="KW-1185">Reference proteome</keyword>
<evidence type="ECO:0000313" key="2">
    <source>
        <dbReference type="Proteomes" id="UP001501565"/>
    </source>
</evidence>
<organism evidence="1 2">
    <name type="scientific">Litoribacillus peritrichatus</name>
    <dbReference type="NCBI Taxonomy" id="718191"/>
    <lineage>
        <taxon>Bacteria</taxon>
        <taxon>Pseudomonadati</taxon>
        <taxon>Pseudomonadota</taxon>
        <taxon>Gammaproteobacteria</taxon>
        <taxon>Oceanospirillales</taxon>
        <taxon>Oceanospirillaceae</taxon>
        <taxon>Litoribacillus</taxon>
    </lineage>
</organism>
<protein>
    <submittedName>
        <fullName evidence="1">Uncharacterized protein</fullName>
    </submittedName>
</protein>